<dbReference type="GO" id="GO:0005829">
    <property type="term" value="C:cytosol"/>
    <property type="evidence" value="ECO:0007669"/>
    <property type="project" value="UniProtKB-ARBA"/>
</dbReference>
<sequence>MPILEEYPSSQSSEPVEVHEVSGRVKWFDPGKGFGFLIADDDSGDILIHVSCLRKGGFETAHEGAHIVCEAIKGKRGWQALTILSVDLSTAIPPNSKEPANTHFDVKADGEYELAVVKWFNRKKGYGFVCRPNMEEDIFVHMETMRRFGFSELRAGQEILVRFGNGPKGLMAAELKPLSEQGRLNTH</sequence>
<evidence type="ECO:0000313" key="2">
    <source>
        <dbReference type="EMBL" id="PCJ00709.1"/>
    </source>
</evidence>
<dbReference type="SMART" id="SM00357">
    <property type="entry name" value="CSP"/>
    <property type="match status" value="2"/>
</dbReference>
<protein>
    <submittedName>
        <fullName evidence="2">Cold-shock protein</fullName>
    </submittedName>
</protein>
<gene>
    <name evidence="2" type="ORF">COB13_08845</name>
</gene>
<feature type="domain" description="CSD" evidence="1">
    <location>
        <begin position="20"/>
        <end position="85"/>
    </location>
</feature>
<proteinExistence type="predicted"/>
<accession>A0A2A4Z0Q3</accession>
<dbReference type="EMBL" id="NVUS01000010">
    <property type="protein sequence ID" value="PCJ00709.1"/>
    <property type="molecule type" value="Genomic_DNA"/>
</dbReference>
<dbReference type="Gene3D" id="2.40.50.140">
    <property type="entry name" value="Nucleic acid-binding proteins"/>
    <property type="match status" value="2"/>
</dbReference>
<comment type="caution">
    <text evidence="2">The sequence shown here is derived from an EMBL/GenBank/DDBJ whole genome shotgun (WGS) entry which is preliminary data.</text>
</comment>
<dbReference type="InterPro" id="IPR002059">
    <property type="entry name" value="CSP_DNA-bd"/>
</dbReference>
<dbReference type="InterPro" id="IPR011129">
    <property type="entry name" value="CSD"/>
</dbReference>
<dbReference type="AlphaFoldDB" id="A0A2A4Z0Q3"/>
<dbReference type="PROSITE" id="PS51857">
    <property type="entry name" value="CSD_2"/>
    <property type="match status" value="2"/>
</dbReference>
<feature type="domain" description="CSD" evidence="1">
    <location>
        <begin position="112"/>
        <end position="177"/>
    </location>
</feature>
<dbReference type="CDD" id="cd04458">
    <property type="entry name" value="CSP_CDS"/>
    <property type="match status" value="2"/>
</dbReference>
<dbReference type="Pfam" id="PF00313">
    <property type="entry name" value="CSD"/>
    <property type="match status" value="2"/>
</dbReference>
<evidence type="ECO:0000259" key="1">
    <source>
        <dbReference type="PROSITE" id="PS51857"/>
    </source>
</evidence>
<reference key="1">
    <citation type="submission" date="2017-08" db="EMBL/GenBank/DDBJ databases">
        <title>A dynamic microbial community with high functional redundancy inhabits the cold, oxic subseafloor aquifer.</title>
        <authorList>
            <person name="Tully B.J."/>
            <person name="Wheat C.G."/>
            <person name="Glazer B.T."/>
            <person name="Huber J.A."/>
        </authorList>
    </citation>
    <scope>NUCLEOTIDE SEQUENCE [LARGE SCALE GENOMIC DNA]</scope>
</reference>
<dbReference type="SUPFAM" id="SSF50249">
    <property type="entry name" value="Nucleic acid-binding proteins"/>
    <property type="match status" value="2"/>
</dbReference>
<dbReference type="GO" id="GO:0003676">
    <property type="term" value="F:nucleic acid binding"/>
    <property type="evidence" value="ECO:0007669"/>
    <property type="project" value="InterPro"/>
</dbReference>
<dbReference type="PRINTS" id="PR00050">
    <property type="entry name" value="COLDSHOCK"/>
</dbReference>
<dbReference type="InterPro" id="IPR050181">
    <property type="entry name" value="Cold_shock_domain"/>
</dbReference>
<organism evidence="2">
    <name type="scientific">OCS116 cluster bacterium</name>
    <dbReference type="NCBI Taxonomy" id="2030921"/>
    <lineage>
        <taxon>Bacteria</taxon>
        <taxon>Pseudomonadati</taxon>
        <taxon>Pseudomonadota</taxon>
        <taxon>Alphaproteobacteria</taxon>
        <taxon>OCS116 cluster</taxon>
    </lineage>
</organism>
<name>A0A2A4Z0Q3_9PROT</name>
<dbReference type="PANTHER" id="PTHR11544">
    <property type="entry name" value="COLD SHOCK DOMAIN CONTAINING PROTEINS"/>
    <property type="match status" value="1"/>
</dbReference>
<reference evidence="2" key="2">
    <citation type="journal article" date="2018" name="ISME J.">
        <title>A dynamic microbial community with high functional redundancy inhabits the cold, oxic subseafloor aquifer.</title>
        <authorList>
            <person name="Tully B.J."/>
            <person name="Wheat C.G."/>
            <person name="Glazer B.T."/>
            <person name="Huber J.A."/>
        </authorList>
    </citation>
    <scope>NUCLEOTIDE SEQUENCE</scope>
    <source>
        <strain evidence="2">NORP83</strain>
    </source>
</reference>
<dbReference type="InterPro" id="IPR012340">
    <property type="entry name" value="NA-bd_OB-fold"/>
</dbReference>